<sequence length="98" mass="11345">MCLSVISICDPFYLQRTNLLAFYKRNSQKSRGERLFFPTFPAAFPKRLPKRLRVPPEFENSVPGPNAVDEKRVLQPFWDYRAGIHCGSHLSLSKRCVC</sequence>
<evidence type="ECO:0000313" key="1">
    <source>
        <dbReference type="EMBL" id="GIY47410.1"/>
    </source>
</evidence>
<comment type="caution">
    <text evidence="1">The sequence shown here is derived from an EMBL/GenBank/DDBJ whole genome shotgun (WGS) entry which is preliminary data.</text>
</comment>
<accession>A0AAV4TMQ9</accession>
<protein>
    <submittedName>
        <fullName evidence="1">Uncharacterized protein</fullName>
    </submittedName>
</protein>
<reference evidence="1 2" key="1">
    <citation type="submission" date="2021-06" db="EMBL/GenBank/DDBJ databases">
        <title>Caerostris darwini draft genome.</title>
        <authorList>
            <person name="Kono N."/>
            <person name="Arakawa K."/>
        </authorList>
    </citation>
    <scope>NUCLEOTIDE SEQUENCE [LARGE SCALE GENOMIC DNA]</scope>
</reference>
<dbReference type="Proteomes" id="UP001054837">
    <property type="component" value="Unassembled WGS sequence"/>
</dbReference>
<evidence type="ECO:0000313" key="2">
    <source>
        <dbReference type="Proteomes" id="UP001054837"/>
    </source>
</evidence>
<dbReference type="EMBL" id="BPLQ01009925">
    <property type="protein sequence ID" value="GIY47410.1"/>
    <property type="molecule type" value="Genomic_DNA"/>
</dbReference>
<keyword evidence="2" id="KW-1185">Reference proteome</keyword>
<name>A0AAV4TMQ9_9ARAC</name>
<organism evidence="1 2">
    <name type="scientific">Caerostris darwini</name>
    <dbReference type="NCBI Taxonomy" id="1538125"/>
    <lineage>
        <taxon>Eukaryota</taxon>
        <taxon>Metazoa</taxon>
        <taxon>Ecdysozoa</taxon>
        <taxon>Arthropoda</taxon>
        <taxon>Chelicerata</taxon>
        <taxon>Arachnida</taxon>
        <taxon>Araneae</taxon>
        <taxon>Araneomorphae</taxon>
        <taxon>Entelegynae</taxon>
        <taxon>Araneoidea</taxon>
        <taxon>Araneidae</taxon>
        <taxon>Caerostris</taxon>
    </lineage>
</organism>
<gene>
    <name evidence="1" type="ORF">CDAR_524341</name>
</gene>
<proteinExistence type="predicted"/>
<dbReference type="AlphaFoldDB" id="A0AAV4TMQ9"/>